<sequence>MVKYERIPHIITRQNELEKAFLDKFETGNYTLDNPLIVLNPYEIAPLTVMLLFNTPVACETTIVVKGKKHPGDIRHTFPCTTKHILPVYGLYADYENTIDIILSNSERNTIQIKTDPLPSDVAVATSIKTTPEYMGNNIMLLTTAMRSKPAGYDYAGDIRWYSNTNFNFDLKRMPNGHLLAGTERLVKMPYFTSGLYEMAFSGKIFKEYVLPSGYHHDQFVMEDGNILVLTFDFYSGTVEDTCVLLDHKTGEILKTWDFKTILPQDVAGSGSQDEHDWFHNNAVWYDKKTNTLTLSGRHQDAIINLDYETGNLNWIIGDPEGWPQDMVENYFFTPVGDGDFDWQYEQHACVVLPDGDIMVFDNGHFRAKNKENYRANKDNFSRGVRYRIDTDKMTIEQIWQYGKERGADFFSPYICNVEYYNEGHYMVHSGGIGYENGVTSEGILAVRKARLPEFKDNVYTFNSITCELLNDELVYELQVPANCYRAEKLPLYYANEIAELGAGQKLGQLIKTQTTRMKIKASETGEFVPDHYEAKIIEEEDRFNFNGIYESGDIAQILLVHESGDTLRYPINTVAQDFKAMCVGTFQKADPRNVDTFINKTGLSGKYQVKLIADEKVYETGVTIQA</sequence>
<dbReference type="STRING" id="476652.DEAC_c39220"/>
<dbReference type="PANTHER" id="PTHR35340">
    <property type="entry name" value="PQQ ENZYME REPEAT PROTEIN-RELATED"/>
    <property type="match status" value="1"/>
</dbReference>
<evidence type="ECO:0000313" key="2">
    <source>
        <dbReference type="EMBL" id="KLU64107.1"/>
    </source>
</evidence>
<dbReference type="InterPro" id="IPR010262">
    <property type="entry name" value="Arylsulfotransferase_bact"/>
</dbReference>
<dbReference type="PANTHER" id="PTHR35340:SF10">
    <property type="entry name" value="CYTOPLASMIC PROTEIN"/>
    <property type="match status" value="1"/>
</dbReference>
<dbReference type="GO" id="GO:0004062">
    <property type="term" value="F:aryl sulfotransferase activity"/>
    <property type="evidence" value="ECO:0007669"/>
    <property type="project" value="InterPro"/>
</dbReference>
<keyword evidence="2" id="KW-0808">Transferase</keyword>
<feature type="domain" description="Arylsulfotransferase N-terminal" evidence="1">
    <location>
        <begin position="36"/>
        <end position="114"/>
    </location>
</feature>
<evidence type="ECO:0000313" key="3">
    <source>
        <dbReference type="Proteomes" id="UP000036356"/>
    </source>
</evidence>
<dbReference type="InterPro" id="IPR035391">
    <property type="entry name" value="Arylsulfotran_N"/>
</dbReference>
<dbReference type="InterPro" id="IPR053143">
    <property type="entry name" value="Arylsulfate_ST"/>
</dbReference>
<name>A0A0J1FL68_9FIRM</name>
<accession>A0A0J1FL68</accession>
<gene>
    <name evidence="2" type="primary">assT_1</name>
    <name evidence="2" type="ORF">DEAC_c39220</name>
</gene>
<dbReference type="PATRIC" id="fig|476652.3.peg.4152"/>
<dbReference type="InterPro" id="IPR038477">
    <property type="entry name" value="ASST_N_sf"/>
</dbReference>
<dbReference type="EMBL" id="LDZY01000017">
    <property type="protein sequence ID" value="KLU64107.1"/>
    <property type="molecule type" value="Genomic_DNA"/>
</dbReference>
<proteinExistence type="predicted"/>
<dbReference type="EC" id="2.8.2.22" evidence="2"/>
<dbReference type="Pfam" id="PF05935">
    <property type="entry name" value="Arylsulfotrans"/>
    <property type="match status" value="1"/>
</dbReference>
<keyword evidence="3" id="KW-1185">Reference proteome</keyword>
<dbReference type="GO" id="GO:0047686">
    <property type="term" value="F:arylsulfate sulfotransferase activity"/>
    <property type="evidence" value="ECO:0007669"/>
    <property type="project" value="UniProtKB-EC"/>
</dbReference>
<protein>
    <submittedName>
        <fullName evidence="2">Arylsulfate sulfotransferase AssT</fullName>
        <ecNumber evidence="2">2.8.2.22</ecNumber>
    </submittedName>
</protein>
<reference evidence="2 3" key="1">
    <citation type="submission" date="2015-06" db="EMBL/GenBank/DDBJ databases">
        <title>Draft genome of the moderately acidophilic sulfate reducer Candidatus Desulfosporosinus acididurans strain M1.</title>
        <authorList>
            <person name="Poehlein A."/>
            <person name="Petzsch P."/>
            <person name="Johnson B.D."/>
            <person name="Schloemann M."/>
            <person name="Daniel R."/>
            <person name="Muehling M."/>
        </authorList>
    </citation>
    <scope>NUCLEOTIDE SEQUENCE [LARGE SCALE GENOMIC DNA]</scope>
    <source>
        <strain evidence="2 3">M1</strain>
    </source>
</reference>
<dbReference type="Gene3D" id="2.60.40.3100">
    <property type="entry name" value="Arylsulphate sulphotransferase monomer, N-terminal domain"/>
    <property type="match status" value="1"/>
</dbReference>
<evidence type="ECO:0000259" key="1">
    <source>
        <dbReference type="Pfam" id="PF17425"/>
    </source>
</evidence>
<dbReference type="AlphaFoldDB" id="A0A0J1FL68"/>
<dbReference type="Proteomes" id="UP000036356">
    <property type="component" value="Unassembled WGS sequence"/>
</dbReference>
<comment type="caution">
    <text evidence="2">The sequence shown here is derived from an EMBL/GenBank/DDBJ whole genome shotgun (WGS) entry which is preliminary data.</text>
</comment>
<organism evidence="2 3">
    <name type="scientific">Desulfosporosinus acididurans</name>
    <dbReference type="NCBI Taxonomy" id="476652"/>
    <lineage>
        <taxon>Bacteria</taxon>
        <taxon>Bacillati</taxon>
        <taxon>Bacillota</taxon>
        <taxon>Clostridia</taxon>
        <taxon>Eubacteriales</taxon>
        <taxon>Desulfitobacteriaceae</taxon>
        <taxon>Desulfosporosinus</taxon>
    </lineage>
</organism>
<dbReference type="Pfam" id="PF17425">
    <property type="entry name" value="Arylsulfotran_N"/>
    <property type="match status" value="1"/>
</dbReference>